<dbReference type="GO" id="GO:0009507">
    <property type="term" value="C:chloroplast"/>
    <property type="evidence" value="ECO:0007669"/>
    <property type="project" value="TreeGrafter"/>
</dbReference>
<dbReference type="EMBL" id="JAEFBJ010000008">
    <property type="protein sequence ID" value="KAG7582738.1"/>
    <property type="molecule type" value="Genomic_DNA"/>
</dbReference>
<dbReference type="PANTHER" id="PTHR36365:SF1">
    <property type="entry name" value="OS05G0500400 PROTEIN"/>
    <property type="match status" value="1"/>
</dbReference>
<proteinExistence type="predicted"/>
<dbReference type="NCBIfam" id="TIGR01640">
    <property type="entry name" value="F_box_assoc_1"/>
    <property type="match status" value="2"/>
</dbReference>
<reference evidence="2 3" key="1">
    <citation type="submission" date="2020-12" db="EMBL/GenBank/DDBJ databases">
        <title>Concerted genomic and epigenomic changes stabilize Arabidopsis allopolyploids.</title>
        <authorList>
            <person name="Chen Z."/>
        </authorList>
    </citation>
    <scope>NUCLEOTIDE SEQUENCE [LARGE SCALE GENOMIC DNA]</scope>
    <source>
        <strain evidence="2">As9502</strain>
        <tissue evidence="2">Leaf</tissue>
    </source>
</reference>
<dbReference type="InterPro" id="IPR018962">
    <property type="entry name" value="DUF1995"/>
</dbReference>
<dbReference type="SMART" id="SM00256">
    <property type="entry name" value="FBOX"/>
    <property type="match status" value="2"/>
</dbReference>
<dbReference type="InterPro" id="IPR006527">
    <property type="entry name" value="F-box-assoc_dom_typ1"/>
</dbReference>
<evidence type="ECO:0000313" key="2">
    <source>
        <dbReference type="EMBL" id="KAG7582738.1"/>
    </source>
</evidence>
<dbReference type="PANTHER" id="PTHR36365">
    <property type="entry name" value="OS05G0500400 PROTEIN"/>
    <property type="match status" value="1"/>
</dbReference>
<gene>
    <name evidence="2" type="ORF">ISN44_As08g023030</name>
</gene>
<feature type="domain" description="F-box" evidence="1">
    <location>
        <begin position="338"/>
        <end position="383"/>
    </location>
</feature>
<name>A0A8T2B6M5_ARASU</name>
<organism evidence="2 3">
    <name type="scientific">Arabidopsis suecica</name>
    <name type="common">Swedish thale-cress</name>
    <name type="synonym">Cardaminopsis suecica</name>
    <dbReference type="NCBI Taxonomy" id="45249"/>
    <lineage>
        <taxon>Eukaryota</taxon>
        <taxon>Viridiplantae</taxon>
        <taxon>Streptophyta</taxon>
        <taxon>Embryophyta</taxon>
        <taxon>Tracheophyta</taxon>
        <taxon>Spermatophyta</taxon>
        <taxon>Magnoliopsida</taxon>
        <taxon>eudicotyledons</taxon>
        <taxon>Gunneridae</taxon>
        <taxon>Pentapetalae</taxon>
        <taxon>rosids</taxon>
        <taxon>malvids</taxon>
        <taxon>Brassicales</taxon>
        <taxon>Brassicaceae</taxon>
        <taxon>Camelineae</taxon>
        <taxon>Arabidopsis</taxon>
    </lineage>
</organism>
<dbReference type="Pfam" id="PF07734">
    <property type="entry name" value="FBA_1"/>
    <property type="match status" value="2"/>
</dbReference>
<feature type="domain" description="F-box" evidence="1">
    <location>
        <begin position="1"/>
        <end position="45"/>
    </location>
</feature>
<dbReference type="Pfam" id="PF00646">
    <property type="entry name" value="F-box"/>
    <property type="match status" value="2"/>
</dbReference>
<dbReference type="CDD" id="cd22157">
    <property type="entry name" value="F-box_AtFBW1-like"/>
    <property type="match status" value="2"/>
</dbReference>
<dbReference type="Proteomes" id="UP000694251">
    <property type="component" value="Chromosome 8"/>
</dbReference>
<dbReference type="InterPro" id="IPR017451">
    <property type="entry name" value="F-box-assoc_interact_dom"/>
</dbReference>
<dbReference type="AlphaFoldDB" id="A0A8T2B6M5"/>
<comment type="caution">
    <text evidence="2">The sequence shown here is derived from an EMBL/GenBank/DDBJ whole genome shotgun (WGS) entry which is preliminary data.</text>
</comment>
<accession>A0A8T2B6M5</accession>
<evidence type="ECO:0000313" key="3">
    <source>
        <dbReference type="Proteomes" id="UP000694251"/>
    </source>
</evidence>
<sequence length="993" mass="113600">MMMSNLPQDLVEEILSRVPVTSMRTVRSICKNWNVLSKDPIFTNKYIPNVAASGEREFVMIKEYSVYLVGVNLHGIQNNNVGLSIKRKGRLISMDNTVRRFCISQVFHCNGLLLCVSGKNMDDNRLVVWNPYCCKPKWIKLRYTYATAAERFALGYDKSCGSHKILRLFGGTLNKIEIYDLSSNSWRNPNVTLDRDIVYMQQGVSLKEKTYWYARDTESEDKYLFSFDFTRERFGPRLPLPFMYSDDVSLSVVKEEQLAVLVKRWDTCEMEIWVTDKIEPEVSWSKFLKVDIKPRFDFANFAVIDVEKKVALVFDKNEATFLSGMLLCSKLRAAQRRTVMMSDLPCDLVEEILCRVPLTSLKAMRSTCKKWNVLTKDQRFANKRGKEFLMIMNHRVYLIDVSLHDNIDLSIKCRGKTSHDTLARLVVCNPFLGKPKWVKPKNSYGILDKFALGYDKLCGSYKILRIYDFDNKLEIYDLSSNSWKIPSDTLGRDIECMQHGVSSKGNTYWCARDKESQYCFLFCFDFTRERFGPRLPLPFNGTYVSLSTVKEEQLTVLLQPSDKSEIEIWVTNKIEPDEVSWSIFLKVEMKLRVPSWNFLIDKEKKFAVVFDKDKGKGFKTIYNIAYVIGENGYYRRVDLRESPNKPLCRIVSSYVPSSMASSTLFKLNSQTFKALNPSPPSLSPPNSRIFHLHFPKLLSQHSKLNHKSTTTRFFVPLCFSLPSPSSPPTSKEEAILQAKTCLLSCLIKPLNNPKLASPKLRKLKQPRFRLEIPILDDDSPSSLSQLAFSIFHDLPISRRGSNVKLLFLWPNPSFIDSAVKAFRSDSVNHIAMSPVSDSVNKALRSADVAVFMAPEKSQLEDVKTASEAFSSKPVVMINPRWLFEEEKGFGDGFIGSFEVIYAFTGLEVRGVLSKRKGVIFKCVRDGVVSGERWNVLVEEEEGNGTLKVVSQFNSRPSMEEVELVLYNLMAMNSPITKSAKFLKDLVSNITGKK</sequence>
<keyword evidence="3" id="KW-1185">Reference proteome</keyword>
<dbReference type="Pfam" id="PF09353">
    <property type="entry name" value="DUF1995"/>
    <property type="match status" value="1"/>
</dbReference>
<dbReference type="InterPro" id="IPR001810">
    <property type="entry name" value="F-box_dom"/>
</dbReference>
<evidence type="ECO:0000259" key="1">
    <source>
        <dbReference type="PROSITE" id="PS50181"/>
    </source>
</evidence>
<dbReference type="OrthoDB" id="515480at2759"/>
<dbReference type="PROSITE" id="PS50181">
    <property type="entry name" value="FBOX"/>
    <property type="match status" value="2"/>
</dbReference>
<protein>
    <submittedName>
        <fullName evidence="2">Galactose oxidase/kelch beta-propeller</fullName>
    </submittedName>
</protein>